<evidence type="ECO:0000313" key="3">
    <source>
        <dbReference type="Proteomes" id="UP001159427"/>
    </source>
</evidence>
<sequence>MFKVYNSIFVNTTAGQGGAVSIECSSVCKVNFKNSTFINNTARNGEGGAVYICSSGSSYKTSQGPTDDSDNVEYSIQKDTLLRVSVTKCNFLNAKSSVGGGGFQIRAAKALISLRHSEFINCFSNPLIFRREGTLVDKNLTSLLKRKPRYDLGEDCRGARKVSGDAGGGAFSVLVEIEIDSNIINSSFVSNSGGAVTLYTSFICSANNNNVIKVKDSVFLFNYNSGTAPLDMIFFQNTTVILENVTMESNSGGICGAAAISKNVILSIRQSQFLKNSGLLVGALVVIANKLEVYDSVFDSNCGWTDILDPWLHSGALFLTNPDNQPFAMKISKTTFKNCSAEMGGAVTIYVKTTANIQIEGSRFAQNSVFKTKNSLAGGGAVTLWCCNHLRKDHCQHSDRRSYNGKLLRPWDYKRYVLFENTTFEKNTAGVGGAIYFKNGKGTFRNCSFLDNFATNLGGHLYVETGHAALNMQNTVFNQTINEVQILGETYTMGSFIHAEGLGEFIFHNTTMYANINNRYNKSRQDPFFLVRNGRLIDFGDNNLTRSRFYCPLGMKMDFTNFETCDPISGSCSNEEKVHYSQCECLTCPAGQYSLQRGGTFGNELIPGFHCLPCPFGANCSQNIIAKPNFWGFKEKITPPALKFTMCPLGYCRPPSGADLTMEFNGCQGNRSGELCGQCSKAYSETLYSTNCRPSKECNDYWFWPVVLLYLMFMALYVTFKPPLMPCIKRQILWFKKYEAANEEGNYDRGYLKIVFYLYQAGDLLLVSNSSERILNTEFMEPIVGLFNFRQTFSSSGLVCPLPGLTVVTKRLFSASQVFGTCLMIGLIYMVQCGVQKVRGQGAPSVGPYVGGILQIMLLGYTTLASVSFDLLRCVPIGSEKRLFYDGNVECFQWWQYILIVFICALFVPFVVVLFWGPVKLFRGTISVGKFLLACCFPLPCLLYWVFAHFIARNTDNLNGANGQGSKMFVERVIYDPFKRPDDGGKLSLSWESVMIGRRLILIIVRAFVTDPMPRLVIMILLCVLYLLHHALTLPFRDGTANILETISLLSLVFLATVNAFFASFLSLAVSFNDHFKFWWNFCEVVELVIVGVLPLVVCLILAAAVFSLLCRLILVVSVYLRNLWWVCFMWCSNRKETDDTRPLES</sequence>
<feature type="transmembrane region" description="Helical" evidence="1">
    <location>
        <begin position="701"/>
        <end position="720"/>
    </location>
</feature>
<keyword evidence="3" id="KW-1185">Reference proteome</keyword>
<evidence type="ECO:0000313" key="2">
    <source>
        <dbReference type="EMBL" id="CAH3177519.1"/>
    </source>
</evidence>
<organism evidence="2 3">
    <name type="scientific">Porites evermanni</name>
    <dbReference type="NCBI Taxonomy" id="104178"/>
    <lineage>
        <taxon>Eukaryota</taxon>
        <taxon>Metazoa</taxon>
        <taxon>Cnidaria</taxon>
        <taxon>Anthozoa</taxon>
        <taxon>Hexacorallia</taxon>
        <taxon>Scleractinia</taxon>
        <taxon>Fungiina</taxon>
        <taxon>Poritidae</taxon>
        <taxon>Porites</taxon>
    </lineage>
</organism>
<dbReference type="InterPro" id="IPR011050">
    <property type="entry name" value="Pectin_lyase_fold/virulence"/>
</dbReference>
<dbReference type="Proteomes" id="UP001159427">
    <property type="component" value="Unassembled WGS sequence"/>
</dbReference>
<gene>
    <name evidence="2" type="ORF">PEVE_00011294</name>
</gene>
<dbReference type="PANTHER" id="PTHR11319:SF35">
    <property type="entry name" value="OUTER MEMBRANE PROTEIN PMPC-RELATED"/>
    <property type="match status" value="1"/>
</dbReference>
<keyword evidence="1" id="KW-1133">Transmembrane helix</keyword>
<dbReference type="EMBL" id="CALNXI010001810">
    <property type="protein sequence ID" value="CAH3177519.1"/>
    <property type="molecule type" value="Genomic_DNA"/>
</dbReference>
<keyword evidence="1" id="KW-0472">Membrane</keyword>
<protein>
    <submittedName>
        <fullName evidence="2">Uncharacterized protein</fullName>
    </submittedName>
</protein>
<feature type="transmembrane region" description="Helical" evidence="1">
    <location>
        <begin position="812"/>
        <end position="831"/>
    </location>
</feature>
<name>A0ABN8RHX5_9CNID</name>
<evidence type="ECO:0000256" key="1">
    <source>
        <dbReference type="SAM" id="Phobius"/>
    </source>
</evidence>
<reference evidence="2 3" key="1">
    <citation type="submission" date="2022-05" db="EMBL/GenBank/DDBJ databases">
        <authorList>
            <consortium name="Genoscope - CEA"/>
            <person name="William W."/>
        </authorList>
    </citation>
    <scope>NUCLEOTIDE SEQUENCE [LARGE SCALE GENOMIC DNA]</scope>
</reference>
<comment type="caution">
    <text evidence="2">The sequence shown here is derived from an EMBL/GenBank/DDBJ whole genome shotgun (WGS) entry which is preliminary data.</text>
</comment>
<feature type="transmembrane region" description="Helical" evidence="1">
    <location>
        <begin position="931"/>
        <end position="952"/>
    </location>
</feature>
<feature type="transmembrane region" description="Helical" evidence="1">
    <location>
        <begin position="1048"/>
        <end position="1073"/>
    </location>
</feature>
<feature type="transmembrane region" description="Helical" evidence="1">
    <location>
        <begin position="1016"/>
        <end position="1036"/>
    </location>
</feature>
<accession>A0ABN8RHX5</accession>
<feature type="transmembrane region" description="Helical" evidence="1">
    <location>
        <begin position="894"/>
        <end position="919"/>
    </location>
</feature>
<feature type="transmembrane region" description="Helical" evidence="1">
    <location>
        <begin position="1085"/>
        <end position="1107"/>
    </location>
</feature>
<dbReference type="SUPFAM" id="SSF51126">
    <property type="entry name" value="Pectin lyase-like"/>
    <property type="match status" value="1"/>
</dbReference>
<proteinExistence type="predicted"/>
<keyword evidence="1" id="KW-0812">Transmembrane</keyword>
<dbReference type="PANTHER" id="PTHR11319">
    <property type="entry name" value="G PROTEIN-COUPLED RECEPTOR-RELATED"/>
    <property type="match status" value="1"/>
</dbReference>